<dbReference type="EMBL" id="CP002408">
    <property type="protein sequence ID" value="AFU58780.1"/>
    <property type="molecule type" value="Genomic_DNA"/>
</dbReference>
<evidence type="ECO:0000256" key="5">
    <source>
        <dbReference type="ARBA" id="ARBA00023027"/>
    </source>
</evidence>
<dbReference type="Pfam" id="PF01958">
    <property type="entry name" value="Asp_DH_C"/>
    <property type="match status" value="1"/>
</dbReference>
<dbReference type="PIRSF" id="PIRSF005227">
    <property type="entry name" value="Asp_dh_NAD_syn"/>
    <property type="match status" value="1"/>
</dbReference>
<organism evidence="9 10">
    <name type="scientific">Nitrososphaera gargensis (strain Ga9.2)</name>
    <dbReference type="NCBI Taxonomy" id="1237085"/>
    <lineage>
        <taxon>Archaea</taxon>
        <taxon>Nitrososphaerota</taxon>
        <taxon>Nitrososphaeria</taxon>
        <taxon>Nitrososphaerales</taxon>
        <taxon>Nitrososphaeraceae</taxon>
        <taxon>Nitrososphaera</taxon>
    </lineage>
</organism>
<dbReference type="NCBIfam" id="TIGR03855">
    <property type="entry name" value="NAD_NadX"/>
    <property type="match status" value="1"/>
</dbReference>
<dbReference type="InterPro" id="IPR005106">
    <property type="entry name" value="Asp/hSer_DH_NAD-bd"/>
</dbReference>
<proteinExistence type="inferred from homology"/>
<dbReference type="Proteomes" id="UP000008037">
    <property type="component" value="Chromosome"/>
</dbReference>
<keyword evidence="5 6" id="KW-0520">NAD</keyword>
<dbReference type="InParanoid" id="K0IG64"/>
<evidence type="ECO:0000256" key="6">
    <source>
        <dbReference type="HAMAP-Rule" id="MF_01265"/>
    </source>
</evidence>
<feature type="domain" description="Aspartate/homoserine dehydrogenase NAD-binding" evidence="8">
    <location>
        <begin position="19"/>
        <end position="107"/>
    </location>
</feature>
<dbReference type="GO" id="GO:0050661">
    <property type="term" value="F:NADP binding"/>
    <property type="evidence" value="ECO:0007669"/>
    <property type="project" value="UniProtKB-UniRule"/>
</dbReference>
<dbReference type="EC" id="1.4.1.21" evidence="6"/>
<dbReference type="KEGG" id="nga:Ngar_c18470"/>
<protein>
    <recommendedName>
        <fullName evidence="6">L-aspartate dehydrogenase</fullName>
        <ecNumber evidence="6">1.4.1.21</ecNumber>
    </recommendedName>
</protein>
<dbReference type="GO" id="GO:0033735">
    <property type="term" value="F:aspartate dehydrogenase [NAD(P)+] activity"/>
    <property type="evidence" value="ECO:0007669"/>
    <property type="project" value="UniProtKB-EC"/>
</dbReference>
<dbReference type="STRING" id="1237085.Ngar_c18470"/>
<accession>K0IG64</accession>
<dbReference type="NCBIfam" id="NF009829">
    <property type="entry name" value="PRK13303.1-4"/>
    <property type="match status" value="1"/>
</dbReference>
<gene>
    <name evidence="6 9" type="primary">nadX</name>
    <name evidence="9" type="ordered locus">Ngar_c18470</name>
</gene>
<dbReference type="GO" id="GO:0051287">
    <property type="term" value="F:NAD binding"/>
    <property type="evidence" value="ECO:0007669"/>
    <property type="project" value="UniProtKB-UniRule"/>
</dbReference>
<dbReference type="GO" id="GO:0009435">
    <property type="term" value="P:NAD+ biosynthetic process"/>
    <property type="evidence" value="ECO:0007669"/>
    <property type="project" value="UniProtKB-UniRule"/>
</dbReference>
<dbReference type="Gene3D" id="3.30.360.10">
    <property type="entry name" value="Dihydrodipicolinate Reductase, domain 2"/>
    <property type="match status" value="1"/>
</dbReference>
<dbReference type="HOGENOM" id="CLU_089550_0_0_2"/>
<keyword evidence="3 6" id="KW-0521">NADP</keyword>
<evidence type="ECO:0000313" key="9">
    <source>
        <dbReference type="EMBL" id="AFU58780.1"/>
    </source>
</evidence>
<feature type="domain" description="Aspartate dehydrogenase" evidence="7">
    <location>
        <begin position="155"/>
        <end position="242"/>
    </location>
</feature>
<keyword evidence="2 6" id="KW-0662">Pyridine nucleotide biosynthesis</keyword>
<evidence type="ECO:0000256" key="4">
    <source>
        <dbReference type="ARBA" id="ARBA00023002"/>
    </source>
</evidence>
<name>K0IG64_NITGG</name>
<keyword evidence="4 6" id="KW-0560">Oxidoreductase</keyword>
<evidence type="ECO:0000259" key="7">
    <source>
        <dbReference type="Pfam" id="PF01958"/>
    </source>
</evidence>
<comment type="catalytic activity">
    <reaction evidence="6">
        <text>L-aspartate + NADP(+) + H2O = oxaloacetate + NH4(+) + NADPH + H(+)</text>
        <dbReference type="Rhea" id="RHEA:11784"/>
        <dbReference type="ChEBI" id="CHEBI:15377"/>
        <dbReference type="ChEBI" id="CHEBI:15378"/>
        <dbReference type="ChEBI" id="CHEBI:16452"/>
        <dbReference type="ChEBI" id="CHEBI:28938"/>
        <dbReference type="ChEBI" id="CHEBI:29991"/>
        <dbReference type="ChEBI" id="CHEBI:57783"/>
        <dbReference type="ChEBI" id="CHEBI:58349"/>
        <dbReference type="EC" id="1.4.1.21"/>
    </reaction>
</comment>
<dbReference type="SUPFAM" id="SSF51735">
    <property type="entry name" value="NAD(P)-binding Rossmann-fold domains"/>
    <property type="match status" value="1"/>
</dbReference>
<comment type="catalytic activity">
    <reaction evidence="6">
        <text>L-aspartate + NAD(+) + H2O = oxaloacetate + NH4(+) + NADH + H(+)</text>
        <dbReference type="Rhea" id="RHEA:11788"/>
        <dbReference type="ChEBI" id="CHEBI:15377"/>
        <dbReference type="ChEBI" id="CHEBI:15378"/>
        <dbReference type="ChEBI" id="CHEBI:16452"/>
        <dbReference type="ChEBI" id="CHEBI:28938"/>
        <dbReference type="ChEBI" id="CHEBI:29991"/>
        <dbReference type="ChEBI" id="CHEBI:57540"/>
        <dbReference type="ChEBI" id="CHEBI:57945"/>
        <dbReference type="EC" id="1.4.1.21"/>
    </reaction>
</comment>
<dbReference type="NCBIfam" id="NF009828">
    <property type="entry name" value="PRK13303.1-3"/>
    <property type="match status" value="1"/>
</dbReference>
<feature type="active site" evidence="6">
    <location>
        <position position="207"/>
    </location>
</feature>
<dbReference type="Gene3D" id="3.40.50.720">
    <property type="entry name" value="NAD(P)-binding Rossmann-like Domain"/>
    <property type="match status" value="1"/>
</dbReference>
<keyword evidence="10" id="KW-1185">Reference proteome</keyword>
<dbReference type="PANTHER" id="PTHR31873:SF6">
    <property type="entry name" value="ASPARTATE DEHYDROGENASE DOMAIN-CONTAINING PROTEIN"/>
    <property type="match status" value="1"/>
</dbReference>
<dbReference type="UniPathway" id="UPA00253">
    <property type="reaction ID" value="UER00456"/>
</dbReference>
<comment type="pathway">
    <text evidence="6">Cofactor biosynthesis; NAD(+) biosynthesis; iminoaspartate from L-aspartate (dehydrogenase route): step 1/1.</text>
</comment>
<feature type="binding site" evidence="6">
    <location>
        <position position="110"/>
    </location>
    <ligand>
        <name>NAD(+)</name>
        <dbReference type="ChEBI" id="CHEBI:57540"/>
    </ligand>
</feature>
<reference evidence="9 10" key="1">
    <citation type="journal article" date="2012" name="Environ. Microbiol.">
        <title>The genome of the ammonia-oxidizing Candidatus Nitrososphaera gargensis: insights into metabolic versatility and environmental adaptations.</title>
        <authorList>
            <person name="Spang A."/>
            <person name="Poehlein A."/>
            <person name="Offre P."/>
            <person name="Zumbragel S."/>
            <person name="Haider S."/>
            <person name="Rychlik N."/>
            <person name="Nowka B."/>
            <person name="Schmeisser C."/>
            <person name="Lebedeva E.V."/>
            <person name="Rattei T."/>
            <person name="Bohm C."/>
            <person name="Schmid M."/>
            <person name="Galushko A."/>
            <person name="Hatzenpichler R."/>
            <person name="Weinmaier T."/>
            <person name="Daniel R."/>
            <person name="Schleper C."/>
            <person name="Spieck E."/>
            <person name="Streit W."/>
            <person name="Wagner M."/>
        </authorList>
    </citation>
    <scope>NUCLEOTIDE SEQUENCE [LARGE SCALE GENOMIC DNA]</scope>
    <source>
        <strain evidence="10">Ga9.2</strain>
    </source>
</reference>
<dbReference type="InterPro" id="IPR022487">
    <property type="entry name" value="Asp_DH_arc"/>
</dbReference>
<evidence type="ECO:0000313" key="10">
    <source>
        <dbReference type="Proteomes" id="UP000008037"/>
    </source>
</evidence>
<dbReference type="InterPro" id="IPR036291">
    <property type="entry name" value="NAD(P)-bd_dom_sf"/>
</dbReference>
<evidence type="ECO:0000256" key="2">
    <source>
        <dbReference type="ARBA" id="ARBA00022642"/>
    </source>
</evidence>
<dbReference type="InterPro" id="IPR011182">
    <property type="entry name" value="L-Asp_DH"/>
</dbReference>
<dbReference type="AlphaFoldDB" id="K0IG64"/>
<evidence type="ECO:0000256" key="1">
    <source>
        <dbReference type="ARBA" id="ARBA00008331"/>
    </source>
</evidence>
<comment type="miscellaneous">
    <text evidence="6">The iminoaspartate product is unstable in aqueous solution and can decompose to oxaloacetate and ammonia.</text>
</comment>
<dbReference type="InterPro" id="IPR002811">
    <property type="entry name" value="Asp_DH"/>
</dbReference>
<dbReference type="HAMAP" id="MF_01265">
    <property type="entry name" value="NadX"/>
    <property type="match status" value="1"/>
</dbReference>
<comment type="function">
    <text evidence="6">Specifically catalyzes the NAD or NADP-dependent dehydrogenation of L-aspartate to iminoaspartate.</text>
</comment>
<evidence type="ECO:0000259" key="8">
    <source>
        <dbReference type="Pfam" id="PF03447"/>
    </source>
</evidence>
<feature type="binding site" evidence="6">
    <location>
        <position position="177"/>
    </location>
    <ligand>
        <name>NAD(+)</name>
        <dbReference type="ChEBI" id="CHEBI:57540"/>
    </ligand>
</feature>
<sequence>MAVDSDKIANTSLVALFDVVEGNLQNLKSKLQRSSPGTHSDFGAFLASGADIIVEAASQDAVRTFGRAILEAGKDMMVMSVGALADRNLLAELLQVAAKKGCRIYVPTGAIAGIDAIRSVKHLLDSVTLTTTKSPKALAGAPFFETSKIKLDDVTKSTVIYEGVAAEAVRMFPANVNVAAVLSLAGIGVDKTRVRIVADPQATTNQHEILATGSFGEIRITVNNVPSPGNPKTSFLAVLSAIECLRSICDDGMRIGS</sequence>
<dbReference type="PANTHER" id="PTHR31873">
    <property type="entry name" value="L-ASPARTATE DEHYDROGENASE-RELATED"/>
    <property type="match status" value="1"/>
</dbReference>
<evidence type="ECO:0000256" key="3">
    <source>
        <dbReference type="ARBA" id="ARBA00022857"/>
    </source>
</evidence>
<dbReference type="GO" id="GO:0016639">
    <property type="term" value="F:oxidoreductase activity, acting on the CH-NH2 group of donors, NAD or NADP as acceptor"/>
    <property type="evidence" value="ECO:0007669"/>
    <property type="project" value="UniProtKB-UniRule"/>
</dbReference>
<comment type="similarity">
    <text evidence="1 6">Belongs to the L-aspartate dehydrogenase family.</text>
</comment>
<dbReference type="InterPro" id="IPR020626">
    <property type="entry name" value="Asp_DH_prok"/>
</dbReference>
<dbReference type="SUPFAM" id="SSF55347">
    <property type="entry name" value="Glyceraldehyde-3-phosphate dehydrogenase-like, C-terminal domain"/>
    <property type="match status" value="1"/>
</dbReference>
<dbReference type="Pfam" id="PF03447">
    <property type="entry name" value="NAD_binding_3"/>
    <property type="match status" value="1"/>
</dbReference>